<sequence length="476" mass="52015">MQGPETPTMQMLEDPMAYGNNGQGFYMPGNMGVRSAMPDTRFPQPPQFTNGPPNQKLVKKAKCGFPMNICCCCCCEDDGDLPSNMVNDPNRSIILKPIRRERIVEVMREEVEERVINVPQIQYVDKFVEVPKPVIQYKMKEVKRPVIVEKIKKVPKVVEEERIIEVPEVKYVEKQVDVPQIVKRERIVEVPLPVVRERRIPVLRLHKNETYQEVDNINYGQFGGSVSAAREGGEVPHATPTSQEMEGEKGAAVDEGVGNVTSHSESSHRTLGRSRMGLESATPLNEERVNMSHNKNVDASAALARTRPAGESEEWSVGAGYAKRAAEASGETGGNRITTDSVSAKATGNSVEGSKVGGIHHSAKLVTEIITARSNGTDFEAGSGLQHSPEGGFESTLKGGHLTDYRSQSERNDDSLVSIYPDINALSIRSNLDDEGVESHLSEQGTPSSKGRPKHAASPGVATTASDVLTHVRITK</sequence>
<keyword evidence="3" id="KW-1185">Reference proteome</keyword>
<accession>A0AAV4LW31</accession>
<evidence type="ECO:0000313" key="2">
    <source>
        <dbReference type="EMBL" id="GIX63950.1"/>
    </source>
</evidence>
<dbReference type="RefSeq" id="XP_067716019.1">
    <property type="nucleotide sequence ID" value="XM_067859918.1"/>
</dbReference>
<reference evidence="2 3" key="1">
    <citation type="submission" date="2021-06" db="EMBL/GenBank/DDBJ databases">
        <title>Genome sequence of Babesia caballi.</title>
        <authorList>
            <person name="Yamagishi J."/>
            <person name="Kidaka T."/>
            <person name="Ochi A."/>
        </authorList>
    </citation>
    <scope>NUCLEOTIDE SEQUENCE [LARGE SCALE GENOMIC DNA]</scope>
    <source>
        <strain evidence="2">USDA-D6B2</strain>
    </source>
</reference>
<gene>
    <name evidence="2" type="ORF">BcabD6B2_33850</name>
</gene>
<dbReference type="EMBL" id="BPLF01000003">
    <property type="protein sequence ID" value="GIX63950.1"/>
    <property type="molecule type" value="Genomic_DNA"/>
</dbReference>
<organism evidence="2 3">
    <name type="scientific">Babesia caballi</name>
    <dbReference type="NCBI Taxonomy" id="5871"/>
    <lineage>
        <taxon>Eukaryota</taxon>
        <taxon>Sar</taxon>
        <taxon>Alveolata</taxon>
        <taxon>Apicomplexa</taxon>
        <taxon>Aconoidasida</taxon>
        <taxon>Piroplasmida</taxon>
        <taxon>Babesiidae</taxon>
        <taxon>Babesia</taxon>
    </lineage>
</organism>
<protein>
    <submittedName>
        <fullName evidence="2">Membrane skeletal protein IMC1, putative</fullName>
    </submittedName>
</protein>
<proteinExistence type="predicted"/>
<dbReference type="AlphaFoldDB" id="A0AAV4LW31"/>
<feature type="region of interest" description="Disordered" evidence="1">
    <location>
        <begin position="230"/>
        <end position="297"/>
    </location>
</feature>
<feature type="compositionally biased region" description="Polar residues" evidence="1">
    <location>
        <begin position="335"/>
        <end position="352"/>
    </location>
</feature>
<dbReference type="Pfam" id="PF12314">
    <property type="entry name" value="IMCp"/>
    <property type="match status" value="1"/>
</dbReference>
<evidence type="ECO:0000256" key="1">
    <source>
        <dbReference type="SAM" id="MobiDB-lite"/>
    </source>
</evidence>
<comment type="caution">
    <text evidence="2">The sequence shown here is derived from an EMBL/GenBank/DDBJ whole genome shotgun (WGS) entry which is preliminary data.</text>
</comment>
<dbReference type="InterPro" id="IPR022086">
    <property type="entry name" value="IMCp"/>
</dbReference>
<feature type="region of interest" description="Disordered" evidence="1">
    <location>
        <begin position="380"/>
        <end position="413"/>
    </location>
</feature>
<dbReference type="Proteomes" id="UP001497744">
    <property type="component" value="Unassembled WGS sequence"/>
</dbReference>
<name>A0AAV4LW31_BABCB</name>
<feature type="region of interest" description="Disordered" evidence="1">
    <location>
        <begin position="434"/>
        <end position="476"/>
    </location>
</feature>
<evidence type="ECO:0000313" key="3">
    <source>
        <dbReference type="Proteomes" id="UP001497744"/>
    </source>
</evidence>
<feature type="compositionally biased region" description="Basic and acidic residues" evidence="1">
    <location>
        <begin position="401"/>
        <end position="413"/>
    </location>
</feature>
<dbReference type="GeneID" id="94195431"/>
<feature type="region of interest" description="Disordered" evidence="1">
    <location>
        <begin position="326"/>
        <end position="355"/>
    </location>
</feature>